<dbReference type="EMBL" id="JAENGY010001198">
    <property type="protein sequence ID" value="KAG6951460.1"/>
    <property type="molecule type" value="Genomic_DNA"/>
</dbReference>
<evidence type="ECO:0000313" key="1">
    <source>
        <dbReference type="EMBL" id="KAG6951460.1"/>
    </source>
</evidence>
<keyword evidence="2" id="KW-1185">Reference proteome</keyword>
<dbReference type="AlphaFoldDB" id="A0A8J5MEA2"/>
<comment type="caution">
    <text evidence="1">The sequence shown here is derived from an EMBL/GenBank/DDBJ whole genome shotgun (WGS) entry which is preliminary data.</text>
</comment>
<proteinExistence type="predicted"/>
<protein>
    <submittedName>
        <fullName evidence="1">Uncharacterized protein</fullName>
    </submittedName>
</protein>
<sequence>MELSKDALQTGPYHISLVSSDESIDSCYYPKGKLVWKECLLVFHTKEVSRHPVCGQGIVTVLEKLELLKKALKKPLDKNKLERKHTIRWDVLSNFEIVEIISDIGPAETNQLKAINVKTVRVYVQPSMRQVHNSGPSSVLEYRLSTAQSSRDLMSARTRLKRCRRRFLSMCWRCRSNVSCRLMEILLLQEFHASFIY</sequence>
<gene>
    <name evidence="1" type="ORF">JG688_00013726</name>
</gene>
<dbReference type="Proteomes" id="UP000709295">
    <property type="component" value="Unassembled WGS sequence"/>
</dbReference>
<accession>A0A8J5MEA2</accession>
<evidence type="ECO:0000313" key="2">
    <source>
        <dbReference type="Proteomes" id="UP000709295"/>
    </source>
</evidence>
<name>A0A8J5MEA2_9STRA</name>
<organism evidence="1 2">
    <name type="scientific">Phytophthora aleatoria</name>
    <dbReference type="NCBI Taxonomy" id="2496075"/>
    <lineage>
        <taxon>Eukaryota</taxon>
        <taxon>Sar</taxon>
        <taxon>Stramenopiles</taxon>
        <taxon>Oomycota</taxon>
        <taxon>Peronosporomycetes</taxon>
        <taxon>Peronosporales</taxon>
        <taxon>Peronosporaceae</taxon>
        <taxon>Phytophthora</taxon>
    </lineage>
</organism>
<reference evidence="1" key="1">
    <citation type="submission" date="2021-01" db="EMBL/GenBank/DDBJ databases">
        <title>Phytophthora aleatoria, a newly-described species from Pinus radiata is distinct from Phytophthora cactorum isolates based on comparative genomics.</title>
        <authorList>
            <person name="Mcdougal R."/>
            <person name="Panda P."/>
            <person name="Williams N."/>
            <person name="Studholme D.J."/>
        </authorList>
    </citation>
    <scope>NUCLEOTIDE SEQUENCE</scope>
    <source>
        <strain evidence="1">NZFS 4037</strain>
    </source>
</reference>